<protein>
    <submittedName>
        <fullName evidence="2">Uncharacterized protein</fullName>
    </submittedName>
</protein>
<reference evidence="2 3" key="1">
    <citation type="submission" date="2016-07" db="EMBL/GenBank/DDBJ databases">
        <title>Pervasive Adenine N6-methylation of Active Genes in Fungi.</title>
        <authorList>
            <consortium name="DOE Joint Genome Institute"/>
            <person name="Mondo S.J."/>
            <person name="Dannebaum R.O."/>
            <person name="Kuo R.C."/>
            <person name="Labutti K."/>
            <person name="Haridas S."/>
            <person name="Kuo A."/>
            <person name="Salamov A."/>
            <person name="Ahrendt S.R."/>
            <person name="Lipzen A."/>
            <person name="Sullivan W."/>
            <person name="Andreopoulos W.B."/>
            <person name="Clum A."/>
            <person name="Lindquist E."/>
            <person name="Daum C."/>
            <person name="Ramamoorthy G.K."/>
            <person name="Gryganskyi A."/>
            <person name="Culley D."/>
            <person name="Magnuson J.K."/>
            <person name="James T.Y."/>
            <person name="O'Malley M.A."/>
            <person name="Stajich J.E."/>
            <person name="Spatafora J.W."/>
            <person name="Visel A."/>
            <person name="Grigoriev I.V."/>
        </authorList>
    </citation>
    <scope>NUCLEOTIDE SEQUENCE [LARGE SCALE GENOMIC DNA]</scope>
    <source>
        <strain evidence="2 3">62-1032</strain>
    </source>
</reference>
<organism evidence="2 3">
    <name type="scientific">Leucosporidium creatinivorum</name>
    <dbReference type="NCBI Taxonomy" id="106004"/>
    <lineage>
        <taxon>Eukaryota</taxon>
        <taxon>Fungi</taxon>
        <taxon>Dikarya</taxon>
        <taxon>Basidiomycota</taxon>
        <taxon>Pucciniomycotina</taxon>
        <taxon>Microbotryomycetes</taxon>
        <taxon>Leucosporidiales</taxon>
        <taxon>Leucosporidium</taxon>
    </lineage>
</organism>
<name>A0A1Y2DPS5_9BASI</name>
<gene>
    <name evidence="2" type="ORF">BCR35DRAFT_355178</name>
</gene>
<dbReference type="EMBL" id="MCGR01000072">
    <property type="protein sequence ID" value="ORY61154.1"/>
    <property type="molecule type" value="Genomic_DNA"/>
</dbReference>
<evidence type="ECO:0000256" key="1">
    <source>
        <dbReference type="SAM" id="SignalP"/>
    </source>
</evidence>
<dbReference type="Proteomes" id="UP000193467">
    <property type="component" value="Unassembled WGS sequence"/>
</dbReference>
<comment type="caution">
    <text evidence="2">The sequence shown here is derived from an EMBL/GenBank/DDBJ whole genome shotgun (WGS) entry which is preliminary data.</text>
</comment>
<feature type="chain" id="PRO_5012078923" evidence="1">
    <location>
        <begin position="19"/>
        <end position="205"/>
    </location>
</feature>
<evidence type="ECO:0000313" key="2">
    <source>
        <dbReference type="EMBL" id="ORY61154.1"/>
    </source>
</evidence>
<evidence type="ECO:0000313" key="3">
    <source>
        <dbReference type="Proteomes" id="UP000193467"/>
    </source>
</evidence>
<sequence length="205" mass="20963">MRAVSLLVAAALAFTVSAKGNHQNINRSHLRKQRAWGRRDLDSSLAASATITDSTNTLPTAVPDVVTGAITISNTEAADPQATASAVGADRGDTSPLPACPATAAFGAACDPTSSVCCQTGLSCVNKKCARLCPITTTEAYCDADFPCDSTMGYVCTNSRCRPPATATRVGTGETCDQGGANTLFCIPAKGLCVSGVCQPCTQHA</sequence>
<keyword evidence="1" id="KW-0732">Signal</keyword>
<dbReference type="AlphaFoldDB" id="A0A1Y2DPS5"/>
<dbReference type="OrthoDB" id="2523818at2759"/>
<proteinExistence type="predicted"/>
<dbReference type="InParanoid" id="A0A1Y2DPS5"/>
<keyword evidence="3" id="KW-1185">Reference proteome</keyword>
<feature type="signal peptide" evidence="1">
    <location>
        <begin position="1"/>
        <end position="18"/>
    </location>
</feature>
<accession>A0A1Y2DPS5</accession>